<keyword evidence="10" id="KW-1185">Reference proteome</keyword>
<dbReference type="Pfam" id="PF02565">
    <property type="entry name" value="RecO_C"/>
    <property type="match status" value="1"/>
</dbReference>
<dbReference type="Gene3D" id="1.20.1440.120">
    <property type="entry name" value="Recombination protein O, C-terminal domain"/>
    <property type="match status" value="1"/>
</dbReference>
<sequence length="247" mass="27375">MSAKQRVDQQPGFVLHSYPYRETSLIVEVFSRDHGRVGLVAKGARRPASQLRGVLMAFQPLFIDWSGGGEMKTLIRAEWQGGQPLLGGQALLCAYYANELLMRLMPREDAHPRLYAAYGEALRALAAGESQEVVLRRFELALLQELGYGLLLEADADDAPVRGDTRYAYIIERGPISLEGFDAAGDELATVSGKTLLDMAAGDFRDPETLVQSKALMRRLIQHYLGGQQLQSRRVFTELFAFPGDLS</sequence>
<dbReference type="SUPFAM" id="SSF50249">
    <property type="entry name" value="Nucleic acid-binding proteins"/>
    <property type="match status" value="1"/>
</dbReference>
<evidence type="ECO:0000256" key="5">
    <source>
        <dbReference type="ARBA" id="ARBA00023204"/>
    </source>
</evidence>
<keyword evidence="4 7" id="KW-0233">DNA recombination</keyword>
<dbReference type="PANTHER" id="PTHR33991">
    <property type="entry name" value="DNA REPAIR PROTEIN RECO"/>
    <property type="match status" value="1"/>
</dbReference>
<evidence type="ECO:0000256" key="2">
    <source>
        <dbReference type="ARBA" id="ARBA00021310"/>
    </source>
</evidence>
<name>A0ABQ6F8G4_9RHOO</name>
<dbReference type="InterPro" id="IPR003717">
    <property type="entry name" value="RecO"/>
</dbReference>
<accession>A0ABQ6F8G4</accession>
<evidence type="ECO:0000313" key="10">
    <source>
        <dbReference type="Proteomes" id="UP001157167"/>
    </source>
</evidence>
<dbReference type="NCBIfam" id="TIGR00613">
    <property type="entry name" value="reco"/>
    <property type="match status" value="1"/>
</dbReference>
<dbReference type="InterPro" id="IPR012340">
    <property type="entry name" value="NA-bd_OB-fold"/>
</dbReference>
<evidence type="ECO:0000256" key="3">
    <source>
        <dbReference type="ARBA" id="ARBA00022763"/>
    </source>
</evidence>
<proteinExistence type="inferred from homology"/>
<dbReference type="InterPro" id="IPR022572">
    <property type="entry name" value="DNA_rep/recomb_RecO_N"/>
</dbReference>
<evidence type="ECO:0000313" key="9">
    <source>
        <dbReference type="EMBL" id="GLT21542.1"/>
    </source>
</evidence>
<comment type="function">
    <text evidence="7">Involved in DNA repair and RecF pathway recombination.</text>
</comment>
<dbReference type="HAMAP" id="MF_00201">
    <property type="entry name" value="RecO"/>
    <property type="match status" value="1"/>
</dbReference>
<dbReference type="Gene3D" id="2.40.50.140">
    <property type="entry name" value="Nucleic acid-binding proteins"/>
    <property type="match status" value="1"/>
</dbReference>
<reference evidence="10" key="1">
    <citation type="journal article" date="2019" name="Int. J. Syst. Evol. Microbiol.">
        <title>The Global Catalogue of Microorganisms (GCM) 10K type strain sequencing project: providing services to taxonomists for standard genome sequencing and annotation.</title>
        <authorList>
            <consortium name="The Broad Institute Genomics Platform"/>
            <consortium name="The Broad Institute Genome Sequencing Center for Infectious Disease"/>
            <person name="Wu L."/>
            <person name="Ma J."/>
        </authorList>
    </citation>
    <scope>NUCLEOTIDE SEQUENCE [LARGE SCALE GENOMIC DNA]</scope>
    <source>
        <strain evidence="10">NBRC 102407</strain>
    </source>
</reference>
<dbReference type="RefSeq" id="WP_284186970.1">
    <property type="nucleotide sequence ID" value="NZ_BSPX01000009.1"/>
</dbReference>
<evidence type="ECO:0000256" key="7">
    <source>
        <dbReference type="HAMAP-Rule" id="MF_00201"/>
    </source>
</evidence>
<keyword evidence="3 7" id="KW-0227">DNA damage</keyword>
<comment type="caution">
    <text evidence="9">The sequence shown here is derived from an EMBL/GenBank/DDBJ whole genome shotgun (WGS) entry which is preliminary data.</text>
</comment>
<comment type="similarity">
    <text evidence="1 7">Belongs to the RecO family.</text>
</comment>
<dbReference type="InterPro" id="IPR042242">
    <property type="entry name" value="RecO_C"/>
</dbReference>
<gene>
    <name evidence="7 9" type="primary">recO</name>
    <name evidence="9" type="ORF">GCM10007933_09940</name>
</gene>
<dbReference type="EMBL" id="BSPX01000009">
    <property type="protein sequence ID" value="GLT21542.1"/>
    <property type="molecule type" value="Genomic_DNA"/>
</dbReference>
<feature type="domain" description="DNA replication/recombination mediator RecO N-terminal" evidence="8">
    <location>
        <begin position="9"/>
        <end position="79"/>
    </location>
</feature>
<evidence type="ECO:0000256" key="4">
    <source>
        <dbReference type="ARBA" id="ARBA00023172"/>
    </source>
</evidence>
<dbReference type="Pfam" id="PF11967">
    <property type="entry name" value="RecO_N"/>
    <property type="match status" value="1"/>
</dbReference>
<keyword evidence="5 7" id="KW-0234">DNA repair</keyword>
<dbReference type="SUPFAM" id="SSF57863">
    <property type="entry name" value="ArfGap/RecO-like zinc finger"/>
    <property type="match status" value="1"/>
</dbReference>
<evidence type="ECO:0000256" key="6">
    <source>
        <dbReference type="ARBA" id="ARBA00033409"/>
    </source>
</evidence>
<protein>
    <recommendedName>
        <fullName evidence="2 7">DNA repair protein RecO</fullName>
    </recommendedName>
    <alternativeName>
        <fullName evidence="6 7">Recombination protein O</fullName>
    </alternativeName>
</protein>
<dbReference type="PANTHER" id="PTHR33991:SF1">
    <property type="entry name" value="DNA REPAIR PROTEIN RECO"/>
    <property type="match status" value="1"/>
</dbReference>
<organism evidence="9 10">
    <name type="scientific">Zoogloea oryzae</name>
    <dbReference type="NCBI Taxonomy" id="310767"/>
    <lineage>
        <taxon>Bacteria</taxon>
        <taxon>Pseudomonadati</taxon>
        <taxon>Pseudomonadota</taxon>
        <taxon>Betaproteobacteria</taxon>
        <taxon>Rhodocyclales</taxon>
        <taxon>Zoogloeaceae</taxon>
        <taxon>Zoogloea</taxon>
    </lineage>
</organism>
<dbReference type="InterPro" id="IPR037278">
    <property type="entry name" value="ARFGAP/RecO"/>
</dbReference>
<evidence type="ECO:0000259" key="8">
    <source>
        <dbReference type="Pfam" id="PF11967"/>
    </source>
</evidence>
<dbReference type="Proteomes" id="UP001157167">
    <property type="component" value="Unassembled WGS sequence"/>
</dbReference>
<evidence type="ECO:0000256" key="1">
    <source>
        <dbReference type="ARBA" id="ARBA00007452"/>
    </source>
</evidence>